<feature type="compositionally biased region" description="Basic residues" evidence="1">
    <location>
        <begin position="166"/>
        <end position="177"/>
    </location>
</feature>
<feature type="compositionally biased region" description="Basic residues" evidence="1">
    <location>
        <begin position="211"/>
        <end position="222"/>
    </location>
</feature>
<feature type="compositionally biased region" description="Basic residues" evidence="1">
    <location>
        <begin position="505"/>
        <end position="516"/>
    </location>
</feature>
<feature type="compositionally biased region" description="Basic residues" evidence="1">
    <location>
        <begin position="436"/>
        <end position="446"/>
    </location>
</feature>
<proteinExistence type="predicted"/>
<dbReference type="Proteomes" id="UP001215598">
    <property type="component" value="Unassembled WGS sequence"/>
</dbReference>
<feature type="region of interest" description="Disordered" evidence="1">
    <location>
        <begin position="505"/>
        <end position="534"/>
    </location>
</feature>
<feature type="region of interest" description="Disordered" evidence="1">
    <location>
        <begin position="28"/>
        <end position="64"/>
    </location>
</feature>
<feature type="region of interest" description="Disordered" evidence="1">
    <location>
        <begin position="312"/>
        <end position="342"/>
    </location>
</feature>
<dbReference type="EMBL" id="JARKIB010000662">
    <property type="protein sequence ID" value="KAJ7695291.1"/>
    <property type="molecule type" value="Genomic_DNA"/>
</dbReference>
<organism evidence="2 3">
    <name type="scientific">Mycena metata</name>
    <dbReference type="NCBI Taxonomy" id="1033252"/>
    <lineage>
        <taxon>Eukaryota</taxon>
        <taxon>Fungi</taxon>
        <taxon>Dikarya</taxon>
        <taxon>Basidiomycota</taxon>
        <taxon>Agaricomycotina</taxon>
        <taxon>Agaricomycetes</taxon>
        <taxon>Agaricomycetidae</taxon>
        <taxon>Agaricales</taxon>
        <taxon>Marasmiineae</taxon>
        <taxon>Mycenaceae</taxon>
        <taxon>Mycena</taxon>
    </lineage>
</organism>
<reference evidence="2" key="1">
    <citation type="submission" date="2023-03" db="EMBL/GenBank/DDBJ databases">
        <title>Massive genome expansion in bonnet fungi (Mycena s.s.) driven by repeated elements and novel gene families across ecological guilds.</title>
        <authorList>
            <consortium name="Lawrence Berkeley National Laboratory"/>
            <person name="Harder C.B."/>
            <person name="Miyauchi S."/>
            <person name="Viragh M."/>
            <person name="Kuo A."/>
            <person name="Thoen E."/>
            <person name="Andreopoulos B."/>
            <person name="Lu D."/>
            <person name="Skrede I."/>
            <person name="Drula E."/>
            <person name="Henrissat B."/>
            <person name="Morin E."/>
            <person name="Kohler A."/>
            <person name="Barry K."/>
            <person name="LaButti K."/>
            <person name="Morin E."/>
            <person name="Salamov A."/>
            <person name="Lipzen A."/>
            <person name="Mereny Z."/>
            <person name="Hegedus B."/>
            <person name="Baldrian P."/>
            <person name="Stursova M."/>
            <person name="Weitz H."/>
            <person name="Taylor A."/>
            <person name="Grigoriev I.V."/>
            <person name="Nagy L.G."/>
            <person name="Martin F."/>
            <person name="Kauserud H."/>
        </authorList>
    </citation>
    <scope>NUCLEOTIDE SEQUENCE</scope>
    <source>
        <strain evidence="2">CBHHK182m</strain>
    </source>
</reference>
<feature type="compositionally biased region" description="Basic and acidic residues" evidence="1">
    <location>
        <begin position="191"/>
        <end position="202"/>
    </location>
</feature>
<evidence type="ECO:0000313" key="3">
    <source>
        <dbReference type="Proteomes" id="UP001215598"/>
    </source>
</evidence>
<dbReference type="AlphaFoldDB" id="A0AAD7GHH0"/>
<evidence type="ECO:0000313" key="2">
    <source>
        <dbReference type="EMBL" id="KAJ7695291.1"/>
    </source>
</evidence>
<feature type="region of interest" description="Disordered" evidence="1">
    <location>
        <begin position="436"/>
        <end position="463"/>
    </location>
</feature>
<name>A0AAD7GHH0_9AGAR</name>
<feature type="compositionally biased region" description="Basic and acidic residues" evidence="1">
    <location>
        <begin position="52"/>
        <end position="62"/>
    </location>
</feature>
<sequence length="702" mass="74521">MAHRRVSKRKEVGTRAALTHCGRWRTGVSARGRRWGQGRHSQSAGDGAQAHQRGEGGGDKGGTHSLRAMAHRRVSEGKEVGTRAALTNCGRWRTGVSARGRRWGQAALTSCGRWRTGVSASARRWGQGGTHVLWAMAHGHVSEGKEVGTRAALTTCGRWRTGVSARGRRWGQGRHSRAAGDGARACQRGEGGGDKGGTHDLRAMGTGVSARGRRWGQGRHSRPAGDGARACQRRRRWGQGRHSRPAGDGARACQRRRRWGQGRHSQSAGDGTRACQRGEGGGDKGDTHSLRAMAHGHVSEGKEVGTRTTLTNCGRWHTGMSARGRRWGQGQHSRTVGDGARVCQQGEGGGDKGGTHVLRAMAHGRVSEEGGGDKGGTHVLQAMAHGCVSEEGGGDKGDTHSLRAMAHGHVSEGKEVGTRAALTNCGRWRTGVSARGRRWGQGRHSRAVGDGARACQRGEGGGDKGGTHDLRLWAMAHGHVSEGKEVGTRAALTTCGRWRTGVSARGRRWGQGRHSHPAGDGARACQRGEGGGDKGGTHVLRAMAHWRVSKRKEVGTRAALTSCVRWRTGVSARGSGDKGGTHELRAMAHGRVSEGKEVGTRAALTSCGRWRTGVSASARRWGQGRHSRPAGDGAWACQRAQGGGDKGGTHVCRRWRTGVSASARRWGQGRHSRPAGDGARACQRAEGGARLKMELTYLHIGM</sequence>
<feature type="region of interest" description="Disordered" evidence="1">
    <location>
        <begin position="165"/>
        <end position="286"/>
    </location>
</feature>
<accession>A0AAD7GHH0</accession>
<protein>
    <submittedName>
        <fullName evidence="2">Uncharacterized protein</fullName>
    </submittedName>
</protein>
<keyword evidence="3" id="KW-1185">Reference proteome</keyword>
<feature type="compositionally biased region" description="Basic residues" evidence="1">
    <location>
        <begin position="231"/>
        <end position="244"/>
    </location>
</feature>
<evidence type="ECO:0000256" key="1">
    <source>
        <dbReference type="SAM" id="MobiDB-lite"/>
    </source>
</evidence>
<gene>
    <name evidence="2" type="ORF">B0H16DRAFT_1843811</name>
</gene>
<comment type="caution">
    <text evidence="2">The sequence shown here is derived from an EMBL/GenBank/DDBJ whole genome shotgun (WGS) entry which is preliminary data.</text>
</comment>